<dbReference type="AlphaFoldDB" id="A0A160TKY6"/>
<sequence length="278" mass="29098">MAAVGLAPFVLGMTRLGRPAPGTSLRPGLSSILLCVLAFNLTFFWQEFWLVVPKALTPGLAPVLYHNDHSWTGDAPVAELLQGTGALATLASGLASLVILIVRPRLSGTWRLFLFWMAFQGLFQSLSQFAIGTVLPGNDMGRALAFLGVSEAGKGALLLVATLAMGLAGIVLATLAPAGLARPEAFRTRAFGVAMLLTAIACVLLVVPYRMPRNPVEVALVPAIVNLIGMGWLVLGASLARGNRRIASAGRTSLAGPGIALIALLLLFQIVLRPGVAF</sequence>
<feature type="transmembrane region" description="Helical" evidence="1">
    <location>
        <begin position="252"/>
        <end position="272"/>
    </location>
</feature>
<feature type="transmembrane region" description="Helical" evidence="1">
    <location>
        <begin position="80"/>
        <end position="102"/>
    </location>
</feature>
<feature type="transmembrane region" description="Helical" evidence="1">
    <location>
        <begin position="219"/>
        <end position="240"/>
    </location>
</feature>
<protein>
    <submittedName>
        <fullName evidence="2">Uncharacterized protein</fullName>
    </submittedName>
</protein>
<keyword evidence="1" id="KW-0812">Transmembrane</keyword>
<dbReference type="EMBL" id="CZQE01000239">
    <property type="protein sequence ID" value="CUS45303.1"/>
    <property type="molecule type" value="Genomic_DNA"/>
</dbReference>
<name>A0A160TKY6_9ZZZZ</name>
<feature type="transmembrane region" description="Helical" evidence="1">
    <location>
        <begin position="190"/>
        <end position="207"/>
    </location>
</feature>
<proteinExistence type="predicted"/>
<accession>A0A160TKY6</accession>
<evidence type="ECO:0000313" key="2">
    <source>
        <dbReference type="EMBL" id="CUS45303.1"/>
    </source>
</evidence>
<keyword evidence="1" id="KW-1133">Transmembrane helix</keyword>
<feature type="transmembrane region" description="Helical" evidence="1">
    <location>
        <begin position="25"/>
        <end position="45"/>
    </location>
</feature>
<reference evidence="2" key="1">
    <citation type="submission" date="2015-10" db="EMBL/GenBank/DDBJ databases">
        <authorList>
            <person name="Gilbert D.G."/>
        </authorList>
    </citation>
    <scope>NUCLEOTIDE SEQUENCE</scope>
</reference>
<keyword evidence="1" id="KW-0472">Membrane</keyword>
<organism evidence="2">
    <name type="scientific">hydrothermal vent metagenome</name>
    <dbReference type="NCBI Taxonomy" id="652676"/>
    <lineage>
        <taxon>unclassified sequences</taxon>
        <taxon>metagenomes</taxon>
        <taxon>ecological metagenomes</taxon>
    </lineage>
</organism>
<evidence type="ECO:0000256" key="1">
    <source>
        <dbReference type="SAM" id="Phobius"/>
    </source>
</evidence>
<feature type="transmembrane region" description="Helical" evidence="1">
    <location>
        <begin position="155"/>
        <end position="178"/>
    </location>
</feature>
<gene>
    <name evidence="2" type="ORF">MGWOODY_Smn3679</name>
</gene>
<feature type="transmembrane region" description="Helical" evidence="1">
    <location>
        <begin position="114"/>
        <end position="135"/>
    </location>
</feature>